<sequence length="537" mass="59200">MTFSLPWLSRSTVLETMAPLLALLALLQLGPGLAALSCPQNVNIVGGNFTLSRGWAPGSVLIYSCPLGRYPSPAWRECQSNGQWQTPRASSLPTLRSSRLAKAVCKPVRCPAPTSFENGIYIPRLGSYPVGGNLSFECEHGFTLRGSPVRYCRPNGVWDGETAVCDNGGKSNMGGSPKPAVDNIREILGISRNRNDYLDIYAIGVGKLDVDWKELNELGSKKDGERHAFILQDAKAVQQVFEHILDVSKLTDTICGVGNMSVNASDQERTPWQVTFKPKSKETCQGSLISDQWVLTAAHCFHDAQMEDRHLWRVIVGDPTSHHGKEFHVEEVLVAPGFNVHAKQSQGISEFYADDIALLKLSQRVKMSSHARPICLPCTVGANMALRRSPETELLSQQKVPAHFVALNGNRMNINLRTGPERTSCIEAVSQNKGSFPGLTNVSEVVTDQFLCSGMEGDDSPCKGESGGAVFLERRYRFFQVGLVSWGLFDPCHGSSNKNLRRKPPHGVVPRDFHISLFRLQPWLRQHLDGVLDFLPL</sequence>
<comment type="function">
    <text evidence="21">Precursor of the catalytic component of the C3 and C5 convertase complexes, which are part of the complement pathway, a cascade of proteins that leads to phagocytosis and breakdown of pathogens and signaling that strengthens the adaptive immune system. Component C2 is part of the classical, lectin and GZMK complement systems.</text>
</comment>
<keyword evidence="11" id="KW-0479">Metal-binding</keyword>
<dbReference type="FunFam" id="2.40.10.10:FF:000046">
    <property type="entry name" value="Complement factor b,-like"/>
    <property type="match status" value="1"/>
</dbReference>
<dbReference type="SMART" id="SM00032">
    <property type="entry name" value="CCP"/>
    <property type="match status" value="2"/>
</dbReference>
<dbReference type="AGR" id="RGD:2231"/>
<dbReference type="GO" id="GO:0045087">
    <property type="term" value="P:innate immune response"/>
    <property type="evidence" value="ECO:0007669"/>
    <property type="project" value="UniProtKB-KW"/>
</dbReference>
<dbReference type="PROSITE" id="PS50923">
    <property type="entry name" value="SUSHI"/>
    <property type="match status" value="1"/>
</dbReference>
<dbReference type="GO" id="GO:0009986">
    <property type="term" value="C:cell surface"/>
    <property type="evidence" value="ECO:0007669"/>
    <property type="project" value="UniProtKB-SubCell"/>
</dbReference>
<dbReference type="Pfam" id="PF00092">
    <property type="entry name" value="VWA"/>
    <property type="match status" value="1"/>
</dbReference>
<evidence type="ECO:0000256" key="8">
    <source>
        <dbReference type="ARBA" id="ARBA00022588"/>
    </source>
</evidence>
<feature type="disulfide bond" evidence="24">
    <location>
        <begin position="138"/>
        <end position="165"/>
    </location>
</feature>
<dbReference type="FunFam" id="2.40.10.10:FF:000051">
    <property type="entry name" value="complement C2 isoform X1"/>
    <property type="match status" value="1"/>
</dbReference>
<dbReference type="RGD" id="2231">
    <property type="gene designation" value="C2"/>
</dbReference>
<comment type="function">
    <text evidence="22">Catalytic component of the complement C3 and C5 convertase complexes. Following complement activation, recruited to the surface of pathogens by complement C4b opsonin to form the C3 convertase, or C3b and C4b opsonins to form the C5 convertase. As part of the C3 convertase, cleaves and activate C3 into C3a anaphylatoxin and C3b opsonin, the next components of the complement pathways. As part of the C5 convertase, cleaves and activate C5 into C5a anaphylatoxin and C5b component of the membrane attack complex.</text>
</comment>
<dbReference type="InterPro" id="IPR000436">
    <property type="entry name" value="Sushi_SCR_CCP_dom"/>
</dbReference>
<evidence type="ECO:0000256" key="12">
    <source>
        <dbReference type="ARBA" id="ARBA00022729"/>
    </source>
</evidence>
<evidence type="ECO:0000256" key="16">
    <source>
        <dbReference type="ARBA" id="ARBA00022859"/>
    </source>
</evidence>
<evidence type="ECO:0000256" key="14">
    <source>
        <dbReference type="ARBA" id="ARBA00022801"/>
    </source>
</evidence>
<keyword evidence="9 24" id="KW-0768">Sushi</keyword>
<keyword evidence="15 25" id="KW-0720">Serine protease</keyword>
<evidence type="ECO:0000256" key="9">
    <source>
        <dbReference type="ARBA" id="ARBA00022659"/>
    </source>
</evidence>
<dbReference type="InterPro" id="IPR002035">
    <property type="entry name" value="VWF_A"/>
</dbReference>
<protein>
    <recommendedName>
        <fullName evidence="6">Complement C2</fullName>
    </recommendedName>
    <alternativeName>
        <fullName evidence="20">C3/C5 convertase</fullName>
    </alternativeName>
</protein>
<proteinExistence type="predicted"/>
<gene>
    <name evidence="30 32" type="primary">C2</name>
    <name evidence="30" type="ORF">rCG_38287</name>
</gene>
<comment type="subunit">
    <text evidence="23">Serine protease component of the C3 convertase, also named C4bC2b, composed of the serine protease complement C2b and complement C4b. Serine protease component of the C5 convertase, also named C4bC2bC3b, composed of the serine protease complement C2b, complement C3b, as well as complement C4b.</text>
</comment>
<feature type="domain" description="Sushi" evidence="29">
    <location>
        <begin position="108"/>
        <end position="167"/>
    </location>
</feature>
<dbReference type="CDD" id="cd00033">
    <property type="entry name" value="CCP"/>
    <property type="match status" value="2"/>
</dbReference>
<evidence type="ECO:0000256" key="24">
    <source>
        <dbReference type="PROSITE-ProRule" id="PRU00302"/>
    </source>
</evidence>
<evidence type="ECO:0000256" key="11">
    <source>
        <dbReference type="ARBA" id="ARBA00022723"/>
    </source>
</evidence>
<keyword evidence="14 25" id="KW-0378">Hydrolase</keyword>
<evidence type="ECO:0000256" key="7">
    <source>
        <dbReference type="ARBA" id="ARBA00022525"/>
    </source>
</evidence>
<dbReference type="SMART" id="SM00020">
    <property type="entry name" value="Tryp_SPc"/>
    <property type="match status" value="1"/>
</dbReference>
<keyword evidence="8" id="KW-0399">Innate immunity</keyword>
<evidence type="ECO:0000313" key="30">
    <source>
        <dbReference type="EMBL" id="EDL83454.1"/>
    </source>
</evidence>
<comment type="caution">
    <text evidence="24">Lacks conserved residue(s) required for the propagation of feature annotation.</text>
</comment>
<evidence type="ECO:0000256" key="15">
    <source>
        <dbReference type="ARBA" id="ARBA00022825"/>
    </source>
</evidence>
<evidence type="ECO:0000256" key="3">
    <source>
        <dbReference type="ARBA" id="ARBA00001946"/>
    </source>
</evidence>
<evidence type="ECO:0000256" key="18">
    <source>
        <dbReference type="ARBA" id="ARBA00023157"/>
    </source>
</evidence>
<feature type="domain" description="VWFA" evidence="27">
    <location>
        <begin position="169"/>
        <end position="244"/>
    </location>
</feature>
<evidence type="ECO:0000256" key="20">
    <source>
        <dbReference type="ARBA" id="ARBA00029636"/>
    </source>
</evidence>
<dbReference type="PROSITE" id="PS00135">
    <property type="entry name" value="TRYPSIN_SER"/>
    <property type="match status" value="1"/>
</dbReference>
<evidence type="ECO:0000256" key="17">
    <source>
        <dbReference type="ARBA" id="ARBA00022875"/>
    </source>
</evidence>
<evidence type="ECO:0000256" key="25">
    <source>
        <dbReference type="RuleBase" id="RU363034"/>
    </source>
</evidence>
<evidence type="ECO:0000259" key="28">
    <source>
        <dbReference type="PROSITE" id="PS50240"/>
    </source>
</evidence>
<comment type="cofactor">
    <cofactor evidence="3">
        <name>Mg(2+)</name>
        <dbReference type="ChEBI" id="CHEBI:18420"/>
    </cofactor>
</comment>
<keyword evidence="12 26" id="KW-0732">Signal</keyword>
<dbReference type="InterPro" id="IPR001254">
    <property type="entry name" value="Trypsin_dom"/>
</dbReference>
<keyword evidence="16" id="KW-0391">Immunity</keyword>
<feature type="signal peptide" evidence="26">
    <location>
        <begin position="1"/>
        <end position="34"/>
    </location>
</feature>
<dbReference type="InterPro" id="IPR035976">
    <property type="entry name" value="Sushi/SCR/CCP_sf"/>
</dbReference>
<evidence type="ECO:0000256" key="2">
    <source>
        <dbReference type="ARBA" id="ARBA00001936"/>
    </source>
</evidence>
<dbReference type="Gene3D" id="2.40.10.10">
    <property type="entry name" value="Trypsin-like serine proteases"/>
    <property type="match status" value="2"/>
</dbReference>
<dbReference type="Pfam" id="PF00084">
    <property type="entry name" value="Sushi"/>
    <property type="match status" value="1"/>
</dbReference>
<dbReference type="InterPro" id="IPR043504">
    <property type="entry name" value="Peptidase_S1_PA_chymotrypsin"/>
</dbReference>
<keyword evidence="17" id="KW-0180">Complement pathway</keyword>
<dbReference type="InterPro" id="IPR009003">
    <property type="entry name" value="Peptidase_S1_PA"/>
</dbReference>
<evidence type="ECO:0000256" key="22">
    <source>
        <dbReference type="ARBA" id="ARBA00093306"/>
    </source>
</evidence>
<dbReference type="EMBL" id="CH474121">
    <property type="protein sequence ID" value="EDL83454.1"/>
    <property type="molecule type" value="Genomic_DNA"/>
</dbReference>
<evidence type="ECO:0000256" key="10">
    <source>
        <dbReference type="ARBA" id="ARBA00022670"/>
    </source>
</evidence>
<dbReference type="Gene3D" id="3.40.50.410">
    <property type="entry name" value="von Willebrand factor, type A domain"/>
    <property type="match status" value="1"/>
</dbReference>
<keyword evidence="18 24" id="KW-1015">Disulfide bond</keyword>
<organism evidence="30 31">
    <name type="scientific">Rattus norvegicus</name>
    <name type="common">Rat</name>
    <dbReference type="NCBI Taxonomy" id="10116"/>
    <lineage>
        <taxon>Eukaryota</taxon>
        <taxon>Metazoa</taxon>
        <taxon>Chordata</taxon>
        <taxon>Craniata</taxon>
        <taxon>Vertebrata</taxon>
        <taxon>Euteleostomi</taxon>
        <taxon>Mammalia</taxon>
        <taxon>Eutheria</taxon>
        <taxon>Euarchontoglires</taxon>
        <taxon>Glires</taxon>
        <taxon>Rodentia</taxon>
        <taxon>Myomorpha</taxon>
        <taxon>Muroidea</taxon>
        <taxon>Muridae</taxon>
        <taxon>Murinae</taxon>
        <taxon>Rattus</taxon>
    </lineage>
</organism>
<dbReference type="SUPFAM" id="SSF50494">
    <property type="entry name" value="Trypsin-like serine proteases"/>
    <property type="match status" value="1"/>
</dbReference>
<evidence type="ECO:0000256" key="13">
    <source>
        <dbReference type="ARBA" id="ARBA00022737"/>
    </source>
</evidence>
<dbReference type="InterPro" id="IPR001314">
    <property type="entry name" value="Peptidase_S1A"/>
</dbReference>
<feature type="domain" description="Peptidase S1" evidence="28">
    <location>
        <begin position="256"/>
        <end position="529"/>
    </location>
</feature>
<dbReference type="PROSITE" id="PS50234">
    <property type="entry name" value="VWFA"/>
    <property type="match status" value="1"/>
</dbReference>
<feature type="chain" id="PRO_5039896964" description="Complement C2" evidence="26">
    <location>
        <begin position="35"/>
        <end position="537"/>
    </location>
</feature>
<dbReference type="GO" id="GO:0005576">
    <property type="term" value="C:extracellular region"/>
    <property type="evidence" value="ECO:0007669"/>
    <property type="project" value="UniProtKB-SubCell"/>
</dbReference>
<dbReference type="GO" id="GO:0006508">
    <property type="term" value="P:proteolysis"/>
    <property type="evidence" value="ECO:0007669"/>
    <property type="project" value="UniProtKB-KW"/>
</dbReference>
<dbReference type="InterPro" id="IPR018114">
    <property type="entry name" value="TRYPSIN_HIS"/>
</dbReference>
<dbReference type="PROSITE" id="PS00134">
    <property type="entry name" value="TRYPSIN_HIS"/>
    <property type="match status" value="1"/>
</dbReference>
<keyword evidence="7" id="KW-0964">Secreted</keyword>
<dbReference type="FunFam" id="2.10.70.10:FF:000052">
    <property type="entry name" value="Complement factor B"/>
    <property type="match status" value="1"/>
</dbReference>
<dbReference type="SUPFAM" id="SSF53300">
    <property type="entry name" value="vWA-like"/>
    <property type="match status" value="1"/>
</dbReference>
<dbReference type="Gene3D" id="2.10.70.10">
    <property type="entry name" value="Complement Module, domain 1"/>
    <property type="match status" value="2"/>
</dbReference>
<dbReference type="SUPFAM" id="SSF57535">
    <property type="entry name" value="Complement control module/SCR domain"/>
    <property type="match status" value="2"/>
</dbReference>
<dbReference type="InterPro" id="IPR033116">
    <property type="entry name" value="TRYPSIN_SER"/>
</dbReference>
<keyword evidence="13" id="KW-0677">Repeat</keyword>
<evidence type="ECO:0000256" key="1">
    <source>
        <dbReference type="ARBA" id="ARBA00000095"/>
    </source>
</evidence>
<evidence type="ECO:0000256" key="5">
    <source>
        <dbReference type="ARBA" id="ARBA00004613"/>
    </source>
</evidence>
<dbReference type="PANTHER" id="PTHR46393">
    <property type="entry name" value="SUSHI DOMAIN-CONTAINING PROTEIN"/>
    <property type="match status" value="1"/>
</dbReference>
<evidence type="ECO:0000256" key="23">
    <source>
        <dbReference type="ARBA" id="ARBA00093544"/>
    </source>
</evidence>
<keyword evidence="10 25" id="KW-0645">Protease</keyword>
<dbReference type="FunFam" id="2.10.70.10:FF:000019">
    <property type="entry name" value="Complement factor b,-like"/>
    <property type="match status" value="1"/>
</dbReference>
<dbReference type="PANTHER" id="PTHR46393:SF2">
    <property type="entry name" value="COMPLEMENT C2"/>
    <property type="match status" value="1"/>
</dbReference>
<evidence type="ECO:0000256" key="21">
    <source>
        <dbReference type="ARBA" id="ARBA00093302"/>
    </source>
</evidence>
<evidence type="ECO:0000256" key="6">
    <source>
        <dbReference type="ARBA" id="ARBA00017023"/>
    </source>
</evidence>
<dbReference type="Proteomes" id="UP000234681">
    <property type="component" value="Chromosome 20"/>
</dbReference>
<name>A6KTM3_RAT</name>
<evidence type="ECO:0000256" key="19">
    <source>
        <dbReference type="ARBA" id="ARBA00023180"/>
    </source>
</evidence>
<accession>A6KTM3</accession>
<evidence type="ECO:0000313" key="31">
    <source>
        <dbReference type="Proteomes" id="UP000234681"/>
    </source>
</evidence>
<comment type="cofactor">
    <cofactor evidence="2">
        <name>Mn(2+)</name>
        <dbReference type="ChEBI" id="CHEBI:29035"/>
    </cofactor>
</comment>
<evidence type="ECO:0000313" key="32">
    <source>
        <dbReference type="RGD" id="2231"/>
    </source>
</evidence>
<evidence type="ECO:0000256" key="4">
    <source>
        <dbReference type="ARBA" id="ARBA00004241"/>
    </source>
</evidence>
<dbReference type="PRINTS" id="PR00722">
    <property type="entry name" value="CHYMOTRYPSIN"/>
</dbReference>
<dbReference type="PROSITE" id="PS50240">
    <property type="entry name" value="TRYPSIN_DOM"/>
    <property type="match status" value="1"/>
</dbReference>
<reference evidence="31" key="1">
    <citation type="submission" date="2005-09" db="EMBL/GenBank/DDBJ databases">
        <authorList>
            <person name="Mural R.J."/>
            <person name="Li P.W."/>
            <person name="Adams M.D."/>
            <person name="Amanatides P.G."/>
            <person name="Baden-Tillson H."/>
            <person name="Barnstead M."/>
            <person name="Chin S.H."/>
            <person name="Dew I."/>
            <person name="Evans C.A."/>
            <person name="Ferriera S."/>
            <person name="Flanigan M."/>
            <person name="Fosler C."/>
            <person name="Glodek A."/>
            <person name="Gu Z."/>
            <person name="Holt R.A."/>
            <person name="Jennings D."/>
            <person name="Kraft C.L."/>
            <person name="Lu F."/>
            <person name="Nguyen T."/>
            <person name="Nusskern D.R."/>
            <person name="Pfannkoch C.M."/>
            <person name="Sitter C."/>
            <person name="Sutton G.G."/>
            <person name="Venter J.C."/>
            <person name="Wang Z."/>
            <person name="Woodage T."/>
            <person name="Zheng X.H."/>
            <person name="Zhong F."/>
        </authorList>
    </citation>
    <scope>NUCLEOTIDE SEQUENCE [LARGE SCALE GENOMIC DNA]</scope>
    <source>
        <strain>BN</strain>
        <strain evidence="31">Sprague-Dawley</strain>
    </source>
</reference>
<dbReference type="AlphaFoldDB" id="A6KTM3"/>
<evidence type="ECO:0000259" key="29">
    <source>
        <dbReference type="PROSITE" id="PS50923"/>
    </source>
</evidence>
<comment type="catalytic activity">
    <reaction evidence="1">
        <text>Selective cleavage of Arg-|-Ser bond in complement component C3 alpha-chain to form C3a and C3b, and Arg-|-Xaa bond in complement component C5 alpha-chain to form C5a and C5b.</text>
        <dbReference type="EC" id="3.4.21.43"/>
    </reaction>
</comment>
<keyword evidence="19" id="KW-0325">Glycoprotein</keyword>
<dbReference type="GO" id="GO:0046872">
    <property type="term" value="F:metal ion binding"/>
    <property type="evidence" value="ECO:0007669"/>
    <property type="project" value="UniProtKB-KW"/>
</dbReference>
<evidence type="ECO:0000256" key="26">
    <source>
        <dbReference type="SAM" id="SignalP"/>
    </source>
</evidence>
<comment type="subcellular location">
    <subcellularLocation>
        <location evidence="4">Cell surface</location>
    </subcellularLocation>
    <subcellularLocation>
        <location evidence="5">Secreted</location>
    </subcellularLocation>
</comment>
<dbReference type="GO" id="GO:0004252">
    <property type="term" value="F:serine-type endopeptidase activity"/>
    <property type="evidence" value="ECO:0007669"/>
    <property type="project" value="UniProtKB-EC"/>
</dbReference>
<dbReference type="CDD" id="cd00190">
    <property type="entry name" value="Tryp_SPc"/>
    <property type="match status" value="1"/>
</dbReference>
<dbReference type="Pfam" id="PF00089">
    <property type="entry name" value="Trypsin"/>
    <property type="match status" value="1"/>
</dbReference>
<dbReference type="GO" id="GO:0006958">
    <property type="term" value="P:complement activation, classical pathway"/>
    <property type="evidence" value="ECO:0007669"/>
    <property type="project" value="UniProtKB-KW"/>
</dbReference>
<evidence type="ECO:0000259" key="27">
    <source>
        <dbReference type="PROSITE" id="PS50234"/>
    </source>
</evidence>
<dbReference type="InterPro" id="IPR036465">
    <property type="entry name" value="vWFA_dom_sf"/>
</dbReference>